<dbReference type="EMBL" id="BEHY01000005">
    <property type="protein sequence ID" value="GBD08168.1"/>
    <property type="molecule type" value="Genomic_DNA"/>
</dbReference>
<reference evidence="3" key="1">
    <citation type="submission" date="2017-09" db="EMBL/GenBank/DDBJ databases">
        <title>Metaegenomics of thermophilic ammonia-oxidizing enrichment culture.</title>
        <authorList>
            <person name="Kato S."/>
            <person name="Suzuki K."/>
        </authorList>
    </citation>
    <scope>NUCLEOTIDE SEQUENCE [LARGE SCALE GENOMIC DNA]</scope>
</reference>
<dbReference type="GO" id="GO:0050566">
    <property type="term" value="F:asparaginyl-tRNA synthase (glutamine-hydrolyzing) activity"/>
    <property type="evidence" value="ECO:0007669"/>
    <property type="project" value="RHEA"/>
</dbReference>
<evidence type="ECO:0000313" key="2">
    <source>
        <dbReference type="EMBL" id="GBD08168.1"/>
    </source>
</evidence>
<accession>A0A2H5Y4A5</accession>
<dbReference type="InterPro" id="IPR003837">
    <property type="entry name" value="GatC"/>
</dbReference>
<proteinExistence type="inferred from homology"/>
<gene>
    <name evidence="1 2" type="primary">gatC</name>
    <name evidence="2" type="ORF">HRbin22_00401</name>
</gene>
<dbReference type="GO" id="GO:0006412">
    <property type="term" value="P:translation"/>
    <property type="evidence" value="ECO:0007669"/>
    <property type="project" value="UniProtKB-UniRule"/>
</dbReference>
<dbReference type="EC" id="6.3.5.-" evidence="1"/>
<dbReference type="HAMAP" id="MF_00122">
    <property type="entry name" value="GatC"/>
    <property type="match status" value="1"/>
</dbReference>
<comment type="function">
    <text evidence="1">Allows the formation of correctly charged Asn-tRNA(Asn) or Gln-tRNA(Gln) through the transamidation of misacylated Asp-tRNA(Asn) or Glu-tRNA(Gln) in organisms which lack either or both of asparaginyl-tRNA or glutaminyl-tRNA synthetases. The reaction takes place in the presence of glutamine and ATP through an activated phospho-Asp-tRNA(Asn) or phospho-Glu-tRNA(Gln).</text>
</comment>
<organism evidence="2 3">
    <name type="scientific">Candidatus Thermoflexus japonica</name>
    <dbReference type="NCBI Taxonomy" id="2035417"/>
    <lineage>
        <taxon>Bacteria</taxon>
        <taxon>Bacillati</taxon>
        <taxon>Chloroflexota</taxon>
        <taxon>Thermoflexia</taxon>
        <taxon>Thermoflexales</taxon>
        <taxon>Thermoflexaceae</taxon>
        <taxon>Thermoflexus</taxon>
    </lineage>
</organism>
<comment type="subunit">
    <text evidence="1">Heterotrimer of A, B and C subunits.</text>
</comment>
<dbReference type="AlphaFoldDB" id="A0A2H5Y4A5"/>
<dbReference type="PANTHER" id="PTHR15004">
    <property type="entry name" value="GLUTAMYL-TRNA(GLN) AMIDOTRANSFERASE SUBUNIT C, MITOCHONDRIAL"/>
    <property type="match status" value="1"/>
</dbReference>
<keyword evidence="1" id="KW-0547">Nucleotide-binding</keyword>
<dbReference type="GO" id="GO:0006450">
    <property type="term" value="P:regulation of translational fidelity"/>
    <property type="evidence" value="ECO:0007669"/>
    <property type="project" value="InterPro"/>
</dbReference>
<comment type="similarity">
    <text evidence="1">Belongs to the GatC family.</text>
</comment>
<dbReference type="GO" id="GO:0005524">
    <property type="term" value="F:ATP binding"/>
    <property type="evidence" value="ECO:0007669"/>
    <property type="project" value="UniProtKB-KW"/>
</dbReference>
<keyword evidence="2" id="KW-0808">Transferase</keyword>
<evidence type="ECO:0000313" key="3">
    <source>
        <dbReference type="Proteomes" id="UP000236642"/>
    </source>
</evidence>
<name>A0A2H5Y4A5_9CHLR</name>
<dbReference type="GO" id="GO:0070681">
    <property type="term" value="P:glutaminyl-tRNAGln biosynthesis via transamidation"/>
    <property type="evidence" value="ECO:0007669"/>
    <property type="project" value="TreeGrafter"/>
</dbReference>
<dbReference type="NCBIfam" id="TIGR00135">
    <property type="entry name" value="gatC"/>
    <property type="match status" value="1"/>
</dbReference>
<dbReference type="InterPro" id="IPR036113">
    <property type="entry name" value="Asp/Glu-ADT_sf_sub_c"/>
</dbReference>
<dbReference type="Gene3D" id="1.10.20.60">
    <property type="entry name" value="Glu-tRNAGln amidotransferase C subunit, N-terminal domain"/>
    <property type="match status" value="1"/>
</dbReference>
<keyword evidence="1" id="KW-0067">ATP-binding</keyword>
<keyword evidence="1 2" id="KW-0436">Ligase</keyword>
<comment type="catalytic activity">
    <reaction evidence="1">
        <text>L-glutamyl-tRNA(Gln) + L-glutamine + ATP + H2O = L-glutaminyl-tRNA(Gln) + L-glutamate + ADP + phosphate + H(+)</text>
        <dbReference type="Rhea" id="RHEA:17521"/>
        <dbReference type="Rhea" id="RHEA-COMP:9681"/>
        <dbReference type="Rhea" id="RHEA-COMP:9684"/>
        <dbReference type="ChEBI" id="CHEBI:15377"/>
        <dbReference type="ChEBI" id="CHEBI:15378"/>
        <dbReference type="ChEBI" id="CHEBI:29985"/>
        <dbReference type="ChEBI" id="CHEBI:30616"/>
        <dbReference type="ChEBI" id="CHEBI:43474"/>
        <dbReference type="ChEBI" id="CHEBI:58359"/>
        <dbReference type="ChEBI" id="CHEBI:78520"/>
        <dbReference type="ChEBI" id="CHEBI:78521"/>
        <dbReference type="ChEBI" id="CHEBI:456216"/>
    </reaction>
</comment>
<dbReference type="SUPFAM" id="SSF141000">
    <property type="entry name" value="Glu-tRNAGln amidotransferase C subunit"/>
    <property type="match status" value="1"/>
</dbReference>
<sequence length="96" mass="10790">MALSREEVEHIAELAKLALTDEEKSLYAEQLSAILDYFRKLQEVDTSDIPPTATVLPIRNVFRPDEPGEPMPRELLLQNAPAQADGCFQVQPVLEE</sequence>
<dbReference type="GO" id="GO:0016740">
    <property type="term" value="F:transferase activity"/>
    <property type="evidence" value="ECO:0007669"/>
    <property type="project" value="UniProtKB-KW"/>
</dbReference>
<evidence type="ECO:0000256" key="1">
    <source>
        <dbReference type="HAMAP-Rule" id="MF_00122"/>
    </source>
</evidence>
<dbReference type="Pfam" id="PF02686">
    <property type="entry name" value="GatC"/>
    <property type="match status" value="1"/>
</dbReference>
<comment type="caution">
    <text evidence="2">The sequence shown here is derived from an EMBL/GenBank/DDBJ whole genome shotgun (WGS) entry which is preliminary data.</text>
</comment>
<comment type="catalytic activity">
    <reaction evidence="1">
        <text>L-aspartyl-tRNA(Asn) + L-glutamine + ATP + H2O = L-asparaginyl-tRNA(Asn) + L-glutamate + ADP + phosphate + 2 H(+)</text>
        <dbReference type="Rhea" id="RHEA:14513"/>
        <dbReference type="Rhea" id="RHEA-COMP:9674"/>
        <dbReference type="Rhea" id="RHEA-COMP:9677"/>
        <dbReference type="ChEBI" id="CHEBI:15377"/>
        <dbReference type="ChEBI" id="CHEBI:15378"/>
        <dbReference type="ChEBI" id="CHEBI:29985"/>
        <dbReference type="ChEBI" id="CHEBI:30616"/>
        <dbReference type="ChEBI" id="CHEBI:43474"/>
        <dbReference type="ChEBI" id="CHEBI:58359"/>
        <dbReference type="ChEBI" id="CHEBI:78515"/>
        <dbReference type="ChEBI" id="CHEBI:78516"/>
        <dbReference type="ChEBI" id="CHEBI:456216"/>
    </reaction>
</comment>
<dbReference type="PANTHER" id="PTHR15004:SF0">
    <property type="entry name" value="GLUTAMYL-TRNA(GLN) AMIDOTRANSFERASE SUBUNIT C, MITOCHONDRIAL"/>
    <property type="match status" value="1"/>
</dbReference>
<keyword evidence="1" id="KW-0648">Protein biosynthesis</keyword>
<dbReference type="GO" id="GO:0050567">
    <property type="term" value="F:glutaminyl-tRNA synthase (glutamine-hydrolyzing) activity"/>
    <property type="evidence" value="ECO:0007669"/>
    <property type="project" value="UniProtKB-UniRule"/>
</dbReference>
<dbReference type="Proteomes" id="UP000236642">
    <property type="component" value="Unassembled WGS sequence"/>
</dbReference>
<protein>
    <recommendedName>
        <fullName evidence="1">Aspartyl/glutamyl-tRNA(Asn/Gln) amidotransferase subunit C</fullName>
        <shortName evidence="1">Asp/Glu-ADT subunit C</shortName>
        <ecNumber evidence="1">6.3.5.-</ecNumber>
    </recommendedName>
</protein>